<dbReference type="EMBL" id="JABEQE010000015">
    <property type="protein sequence ID" value="MBB2173457.1"/>
    <property type="molecule type" value="Genomic_DNA"/>
</dbReference>
<dbReference type="Proteomes" id="UP000577891">
    <property type="component" value="Unassembled WGS sequence"/>
</dbReference>
<comment type="caution">
    <text evidence="1">The sequence shown here is derived from an EMBL/GenBank/DDBJ whole genome shotgun (WGS) entry which is preliminary data.</text>
</comment>
<reference evidence="1 2" key="1">
    <citation type="submission" date="2020-04" db="EMBL/GenBank/DDBJ databases">
        <title>Description of novel Gluconacetobacter.</title>
        <authorList>
            <person name="Sombolestani A."/>
        </authorList>
    </citation>
    <scope>NUCLEOTIDE SEQUENCE [LARGE SCALE GENOMIC DNA]</scope>
    <source>
        <strain evidence="1 2">LMG 27724</strain>
    </source>
</reference>
<sequence length="88" mass="9608">MASRDGEIVLAACEGLPDGPVKRMAIRPFSKLGHQGAFGRVETGLCACSDFLTKSTNRPKGRRGRAPAALWNEAVKILFCFVIPSQWF</sequence>
<protein>
    <submittedName>
        <fullName evidence="1">Uncharacterized protein</fullName>
    </submittedName>
</protein>
<name>A0A7W4P0Z4_9PROT</name>
<proteinExistence type="predicted"/>
<evidence type="ECO:0000313" key="1">
    <source>
        <dbReference type="EMBL" id="MBB2173457.1"/>
    </source>
</evidence>
<dbReference type="AlphaFoldDB" id="A0A7W4P0Z4"/>
<accession>A0A7W4P0Z4</accession>
<keyword evidence="2" id="KW-1185">Reference proteome</keyword>
<organism evidence="1 2">
    <name type="scientific">Gluconacetobacter asukensis</name>
    <dbReference type="NCBI Taxonomy" id="1017181"/>
    <lineage>
        <taxon>Bacteria</taxon>
        <taxon>Pseudomonadati</taxon>
        <taxon>Pseudomonadota</taxon>
        <taxon>Alphaproteobacteria</taxon>
        <taxon>Acetobacterales</taxon>
        <taxon>Acetobacteraceae</taxon>
        <taxon>Gluconacetobacter</taxon>
    </lineage>
</organism>
<evidence type="ECO:0000313" key="2">
    <source>
        <dbReference type="Proteomes" id="UP000577891"/>
    </source>
</evidence>
<gene>
    <name evidence="1" type="ORF">HLH35_15255</name>
</gene>
<dbReference type="RefSeq" id="WP_182980006.1">
    <property type="nucleotide sequence ID" value="NZ_BAABGB010000012.1"/>
</dbReference>